<dbReference type="OrthoDB" id="4254284at2"/>
<name>A0A0J8BVF5_STRVR</name>
<accession>A0A0J8BVF5</accession>
<dbReference type="RefSeq" id="WP_048585425.1">
    <property type="nucleotide sequence ID" value="NZ_LFNT01000059.1"/>
</dbReference>
<evidence type="ECO:0000313" key="1">
    <source>
        <dbReference type="EMBL" id="KMS69520.1"/>
    </source>
</evidence>
<protein>
    <submittedName>
        <fullName evidence="1">Uncharacterized protein</fullName>
    </submittedName>
</protein>
<dbReference type="Proteomes" id="UP000037432">
    <property type="component" value="Unassembled WGS sequence"/>
</dbReference>
<evidence type="ECO:0000313" key="2">
    <source>
        <dbReference type="Proteomes" id="UP000037432"/>
    </source>
</evidence>
<gene>
    <name evidence="1" type="ORF">ACM01_34970</name>
</gene>
<proteinExistence type="predicted"/>
<organism evidence="1 2">
    <name type="scientific">Streptomyces viridochromogenes</name>
    <dbReference type="NCBI Taxonomy" id="1938"/>
    <lineage>
        <taxon>Bacteria</taxon>
        <taxon>Bacillati</taxon>
        <taxon>Actinomycetota</taxon>
        <taxon>Actinomycetes</taxon>
        <taxon>Kitasatosporales</taxon>
        <taxon>Streptomycetaceae</taxon>
        <taxon>Streptomyces</taxon>
    </lineage>
</organism>
<sequence length="59" mass="6399">MVPRLSVTVDISPRDLPLPLIGVAGGALALWADAPPEIALPVALLIVLDIRVHRWRRPT</sequence>
<dbReference type="AlphaFoldDB" id="A0A0J8BVF5"/>
<dbReference type="PATRIC" id="fig|1938.3.peg.7290"/>
<reference evidence="1 2" key="1">
    <citation type="submission" date="2015-06" db="EMBL/GenBank/DDBJ databases">
        <authorList>
            <person name="Ju K.-S."/>
            <person name="Doroghazi J.R."/>
            <person name="Metcalf W.W."/>
        </authorList>
    </citation>
    <scope>NUCLEOTIDE SEQUENCE [LARGE SCALE GENOMIC DNA]</scope>
    <source>
        <strain evidence="1 2">NRRL 3414</strain>
    </source>
</reference>
<comment type="caution">
    <text evidence="1">The sequence shown here is derived from an EMBL/GenBank/DDBJ whole genome shotgun (WGS) entry which is preliminary data.</text>
</comment>
<dbReference type="EMBL" id="LFNT01000059">
    <property type="protein sequence ID" value="KMS69520.1"/>
    <property type="molecule type" value="Genomic_DNA"/>
</dbReference>